<proteinExistence type="predicted"/>
<sequence length="373" mass="42300">MTSQADFHDGLIMFDHAGTWDLTQSITREDTPYPCTAIQIPRGHKTVFNLGRATRSVLCVIGILVGALNPKSIHGKKNKTGILAALGLLHDMMYDNYPGAYQMEFGDFWSDEMQRLATELQFHAYRLNIVETRLKGLMAYIDDCKRKCRNLDGRPGSRQPKRQLRWKIMRTHEVVKAEHLRWKQDELRAKMDSAIRDMIEEFHWRQRVWYEAHQEYLKKNAPLLTFSGPTSSASSRIPTPPPPRSTASVTPQEDDPIDPETQLPLSVLNAFKADYEKRAAADRIRSRANNARALHQALLEGTTTVDPLKRALPSHKRAASVGPRFCSPVCEEGIQSSLVPPSDCADIVDSILSRPSWFLRLSLQDIMDTLPDL</sequence>
<dbReference type="AlphaFoldDB" id="A0A4U7ATJ1"/>
<protein>
    <submittedName>
        <fullName evidence="2">Uncharacterized protein</fullName>
    </submittedName>
</protein>
<dbReference type="Proteomes" id="UP000308133">
    <property type="component" value="Unassembled WGS sequence"/>
</dbReference>
<evidence type="ECO:0000313" key="3">
    <source>
        <dbReference type="Proteomes" id="UP000308133"/>
    </source>
</evidence>
<feature type="region of interest" description="Disordered" evidence="1">
    <location>
        <begin position="227"/>
        <end position="261"/>
    </location>
</feature>
<accession>A0A4U7ATJ1</accession>
<gene>
    <name evidence="2" type="ORF">C1H76_8079</name>
</gene>
<evidence type="ECO:0000256" key="1">
    <source>
        <dbReference type="SAM" id="MobiDB-lite"/>
    </source>
</evidence>
<reference evidence="2 3" key="1">
    <citation type="submission" date="2018-02" db="EMBL/GenBank/DDBJ databases">
        <title>Draft genome sequences of Elsinoe sp., causing black scab on jojoba.</title>
        <authorList>
            <person name="Stodart B."/>
            <person name="Jeffress S."/>
            <person name="Ash G."/>
            <person name="Arun Chinnappa K."/>
        </authorList>
    </citation>
    <scope>NUCLEOTIDE SEQUENCE [LARGE SCALE GENOMIC DNA]</scope>
    <source>
        <strain evidence="2 3">Hillstone_2</strain>
    </source>
</reference>
<comment type="caution">
    <text evidence="2">The sequence shown here is derived from an EMBL/GenBank/DDBJ whole genome shotgun (WGS) entry which is preliminary data.</text>
</comment>
<organism evidence="2 3">
    <name type="scientific">Elsinoe australis</name>
    <dbReference type="NCBI Taxonomy" id="40998"/>
    <lineage>
        <taxon>Eukaryota</taxon>
        <taxon>Fungi</taxon>
        <taxon>Dikarya</taxon>
        <taxon>Ascomycota</taxon>
        <taxon>Pezizomycotina</taxon>
        <taxon>Dothideomycetes</taxon>
        <taxon>Dothideomycetidae</taxon>
        <taxon>Myriangiales</taxon>
        <taxon>Elsinoaceae</taxon>
        <taxon>Elsinoe</taxon>
    </lineage>
</organism>
<dbReference type="EMBL" id="PTQR01000106">
    <property type="protein sequence ID" value="TKX19881.1"/>
    <property type="molecule type" value="Genomic_DNA"/>
</dbReference>
<name>A0A4U7ATJ1_9PEZI</name>
<evidence type="ECO:0000313" key="2">
    <source>
        <dbReference type="EMBL" id="TKX19881.1"/>
    </source>
</evidence>